<protein>
    <submittedName>
        <fullName evidence="1">Uncharacterized protein</fullName>
    </submittedName>
</protein>
<accession>A0ABN8A445</accession>
<comment type="caution">
    <text evidence="1">The sequence shown here is derived from an EMBL/GenBank/DDBJ whole genome shotgun (WGS) entry which is preliminary data.</text>
</comment>
<proteinExistence type="predicted"/>
<gene>
    <name evidence="1" type="ORF">BACCIP111883_00674</name>
</gene>
<name>A0ABN8A445_9BACI</name>
<evidence type="ECO:0000313" key="2">
    <source>
        <dbReference type="Proteomes" id="UP000789833"/>
    </source>
</evidence>
<evidence type="ECO:0000313" key="1">
    <source>
        <dbReference type="EMBL" id="CAG9619906.1"/>
    </source>
</evidence>
<reference evidence="1 2" key="1">
    <citation type="submission" date="2021-10" db="EMBL/GenBank/DDBJ databases">
        <authorList>
            <person name="Criscuolo A."/>
        </authorList>
    </citation>
    <scope>NUCLEOTIDE SEQUENCE [LARGE SCALE GENOMIC DNA]</scope>
    <source>
        <strain evidence="2">CIP 111883</strain>
    </source>
</reference>
<dbReference type="Proteomes" id="UP000789833">
    <property type="component" value="Unassembled WGS sequence"/>
</dbReference>
<keyword evidence="2" id="KW-1185">Reference proteome</keyword>
<dbReference type="EMBL" id="CAKJTJ010000002">
    <property type="protein sequence ID" value="CAG9619906.1"/>
    <property type="molecule type" value="Genomic_DNA"/>
</dbReference>
<organism evidence="1 2">
    <name type="scientific">Sutcliffiella rhizosphaerae</name>
    <dbReference type="NCBI Taxonomy" id="2880967"/>
    <lineage>
        <taxon>Bacteria</taxon>
        <taxon>Bacillati</taxon>
        <taxon>Bacillota</taxon>
        <taxon>Bacilli</taxon>
        <taxon>Bacillales</taxon>
        <taxon>Bacillaceae</taxon>
        <taxon>Sutcliffiella</taxon>
    </lineage>
</organism>
<sequence>MIPTVQCPKCNKEEAMDKVLTAHSNQNVLYKCPHCAYSKRQIQTSKG</sequence>
<dbReference type="SUPFAM" id="SSF57783">
    <property type="entry name" value="Zinc beta-ribbon"/>
    <property type="match status" value="1"/>
</dbReference>